<dbReference type="NCBIfam" id="TIGR04265">
    <property type="entry name" value="bac_cardiolipin"/>
    <property type="match status" value="1"/>
</dbReference>
<dbReference type="InterPro" id="IPR025202">
    <property type="entry name" value="PLD-like_dom"/>
</dbReference>
<dbReference type="EC" id="2.7.8.-" evidence="12 13"/>
<evidence type="ECO:0000256" key="4">
    <source>
        <dbReference type="ARBA" id="ARBA00022679"/>
    </source>
</evidence>
<comment type="similarity">
    <text evidence="12">Belongs to the phospholipase D family. Cardiolipin synthase subfamily.</text>
</comment>
<dbReference type="Pfam" id="PF13091">
    <property type="entry name" value="PLDc_2"/>
    <property type="match status" value="2"/>
</dbReference>
<dbReference type="InterPro" id="IPR022924">
    <property type="entry name" value="Cardiolipin_synthase"/>
</dbReference>
<gene>
    <name evidence="15" type="primary">cls</name>
    <name evidence="15" type="ORF">H9779_00560</name>
</gene>
<dbReference type="Gene3D" id="3.30.870.10">
    <property type="entry name" value="Endonuclease Chain A"/>
    <property type="match status" value="2"/>
</dbReference>
<dbReference type="SMART" id="SM00155">
    <property type="entry name" value="PLDc"/>
    <property type="match status" value="2"/>
</dbReference>
<evidence type="ECO:0000256" key="11">
    <source>
        <dbReference type="ARBA" id="ARBA00023264"/>
    </source>
</evidence>
<feature type="active site" evidence="12">
    <location>
        <position position="217"/>
    </location>
</feature>
<dbReference type="PANTHER" id="PTHR21248">
    <property type="entry name" value="CARDIOLIPIN SYNTHASE"/>
    <property type="match status" value="1"/>
</dbReference>
<dbReference type="SUPFAM" id="SSF56024">
    <property type="entry name" value="Phospholipase D/nuclease"/>
    <property type="match status" value="2"/>
</dbReference>
<feature type="active site" evidence="12">
    <location>
        <position position="222"/>
    </location>
</feature>
<feature type="active site" evidence="12">
    <location>
        <position position="215"/>
    </location>
</feature>
<comment type="catalytic activity">
    <reaction evidence="12">
        <text>2 a 1,2-diacyl-sn-glycero-3-phospho-(1'-sn-glycerol) = a cardiolipin + glycerol</text>
        <dbReference type="Rhea" id="RHEA:31451"/>
        <dbReference type="ChEBI" id="CHEBI:17754"/>
        <dbReference type="ChEBI" id="CHEBI:62237"/>
        <dbReference type="ChEBI" id="CHEBI:64716"/>
    </reaction>
</comment>
<dbReference type="CDD" id="cd09110">
    <property type="entry name" value="PLDc_CLS_1"/>
    <property type="match status" value="1"/>
</dbReference>
<keyword evidence="3 12" id="KW-0444">Lipid biosynthesis</keyword>
<dbReference type="CDD" id="cd09112">
    <property type="entry name" value="PLDc_CLS_2"/>
    <property type="match status" value="1"/>
</dbReference>
<evidence type="ECO:0000256" key="3">
    <source>
        <dbReference type="ARBA" id="ARBA00022516"/>
    </source>
</evidence>
<evidence type="ECO:0000313" key="16">
    <source>
        <dbReference type="Proteomes" id="UP000824259"/>
    </source>
</evidence>
<evidence type="ECO:0000256" key="7">
    <source>
        <dbReference type="ARBA" id="ARBA00022989"/>
    </source>
</evidence>
<comment type="subcellular location">
    <subcellularLocation>
        <location evidence="1 12">Cell membrane</location>
        <topology evidence="1 12">Multi-pass membrane protein</topology>
    </subcellularLocation>
</comment>
<keyword evidence="8 12" id="KW-0443">Lipid metabolism</keyword>
<dbReference type="PANTHER" id="PTHR21248:SF22">
    <property type="entry name" value="PHOSPHOLIPASE D"/>
    <property type="match status" value="1"/>
</dbReference>
<keyword evidence="11 12" id="KW-1208">Phospholipid metabolism</keyword>
<evidence type="ECO:0000256" key="10">
    <source>
        <dbReference type="ARBA" id="ARBA00023209"/>
    </source>
</evidence>
<dbReference type="InterPro" id="IPR030874">
    <property type="entry name" value="Cardiolipin_synth_Firmi"/>
</dbReference>
<evidence type="ECO:0000256" key="1">
    <source>
        <dbReference type="ARBA" id="ARBA00004651"/>
    </source>
</evidence>
<dbReference type="Proteomes" id="UP000824259">
    <property type="component" value="Unassembled WGS sequence"/>
</dbReference>
<feature type="active site" evidence="12">
    <location>
        <position position="398"/>
    </location>
</feature>
<keyword evidence="9 12" id="KW-0472">Membrane</keyword>
<dbReference type="GO" id="GO:0005886">
    <property type="term" value="C:plasma membrane"/>
    <property type="evidence" value="ECO:0007669"/>
    <property type="project" value="UniProtKB-SubCell"/>
</dbReference>
<reference evidence="15" key="1">
    <citation type="journal article" date="2021" name="PeerJ">
        <title>Extensive microbial diversity within the chicken gut microbiome revealed by metagenomics and culture.</title>
        <authorList>
            <person name="Gilroy R."/>
            <person name="Ravi A."/>
            <person name="Getino M."/>
            <person name="Pursley I."/>
            <person name="Horton D.L."/>
            <person name="Alikhan N.F."/>
            <person name="Baker D."/>
            <person name="Gharbi K."/>
            <person name="Hall N."/>
            <person name="Watson M."/>
            <person name="Adriaenssens E.M."/>
            <person name="Foster-Nyarko E."/>
            <person name="Jarju S."/>
            <person name="Secka A."/>
            <person name="Antonio M."/>
            <person name="Oren A."/>
            <person name="Chaudhuri R.R."/>
            <person name="La Ragione R."/>
            <person name="Hildebrand F."/>
            <person name="Pallen M.J."/>
        </authorList>
    </citation>
    <scope>NUCLEOTIDE SEQUENCE</scope>
    <source>
        <strain evidence="15">CHK169-11906</strain>
    </source>
</reference>
<feature type="transmembrane region" description="Helical" evidence="12">
    <location>
        <begin position="34"/>
        <end position="55"/>
    </location>
</feature>
<evidence type="ECO:0000259" key="14">
    <source>
        <dbReference type="PROSITE" id="PS50035"/>
    </source>
</evidence>
<organism evidence="15 16">
    <name type="scientific">Candidatus Alistipes avicola</name>
    <dbReference type="NCBI Taxonomy" id="2838432"/>
    <lineage>
        <taxon>Bacteria</taxon>
        <taxon>Pseudomonadati</taxon>
        <taxon>Bacteroidota</taxon>
        <taxon>Bacteroidia</taxon>
        <taxon>Bacteroidales</taxon>
        <taxon>Rikenellaceae</taxon>
        <taxon>Alistipes</taxon>
    </lineage>
</organism>
<keyword evidence="2 12" id="KW-1003">Cell membrane</keyword>
<evidence type="ECO:0000256" key="9">
    <source>
        <dbReference type="ARBA" id="ARBA00023136"/>
    </source>
</evidence>
<dbReference type="EMBL" id="DWYR01000003">
    <property type="protein sequence ID" value="HJA98083.1"/>
    <property type="molecule type" value="Genomic_DNA"/>
</dbReference>
<dbReference type="HAMAP" id="MF_01916">
    <property type="entry name" value="Cardiolipin_synth_Cls"/>
    <property type="match status" value="1"/>
</dbReference>
<evidence type="ECO:0000256" key="8">
    <source>
        <dbReference type="ARBA" id="ARBA00023098"/>
    </source>
</evidence>
<keyword evidence="10 12" id="KW-0594">Phospholipid biosynthesis</keyword>
<feature type="transmembrane region" description="Helical" evidence="12">
    <location>
        <begin position="7"/>
        <end position="28"/>
    </location>
</feature>
<evidence type="ECO:0000256" key="12">
    <source>
        <dbReference type="HAMAP-Rule" id="MF_01916"/>
    </source>
</evidence>
<keyword evidence="4 12" id="KW-0808">Transferase</keyword>
<comment type="caution">
    <text evidence="15">The sequence shown here is derived from an EMBL/GenBank/DDBJ whole genome shotgun (WGS) entry which is preliminary data.</text>
</comment>
<protein>
    <recommendedName>
        <fullName evidence="12 13">Cardiolipin synthase</fullName>
        <shortName evidence="12">CL synthase</shortName>
        <ecNumber evidence="12 13">2.7.8.-</ecNumber>
    </recommendedName>
</protein>
<comment type="function">
    <text evidence="12">Catalyzes the reversible phosphatidyl group transfer from one phosphatidylglycerol molecule to another to form cardiolipin (CL) (diphosphatidylglycerol) and glycerol.</text>
</comment>
<evidence type="ECO:0000256" key="13">
    <source>
        <dbReference type="NCBIfam" id="TIGR04265"/>
    </source>
</evidence>
<evidence type="ECO:0000256" key="5">
    <source>
        <dbReference type="ARBA" id="ARBA00022692"/>
    </source>
</evidence>
<dbReference type="AlphaFoldDB" id="A0A9D2IDM7"/>
<name>A0A9D2IDM7_9BACT</name>
<reference evidence="15" key="2">
    <citation type="submission" date="2021-04" db="EMBL/GenBank/DDBJ databases">
        <authorList>
            <person name="Gilroy R."/>
        </authorList>
    </citation>
    <scope>NUCLEOTIDE SEQUENCE</scope>
    <source>
        <strain evidence="15">CHK169-11906</strain>
    </source>
</reference>
<dbReference type="InterPro" id="IPR001736">
    <property type="entry name" value="PLipase_D/transphosphatidylase"/>
</dbReference>
<feature type="active site" evidence="12">
    <location>
        <position position="393"/>
    </location>
</feature>
<dbReference type="InterPro" id="IPR027379">
    <property type="entry name" value="CLS_N"/>
</dbReference>
<accession>A0A9D2IDM7</accession>
<dbReference type="Pfam" id="PF13396">
    <property type="entry name" value="PLDc_N"/>
    <property type="match status" value="1"/>
</dbReference>
<feature type="domain" description="PLD phosphodiesterase" evidence="14">
    <location>
        <begin position="386"/>
        <end position="413"/>
    </location>
</feature>
<keyword evidence="7 12" id="KW-1133">Transmembrane helix</keyword>
<sequence>MPQLVTYALFAIYVATIIGIILVIIAGNRNPLKAIPWVLLLIFAPGVGLVFYFFFGQDLRRKRFISRRTYKRIMVYSLPTHVRRSGAPIPEAYQPIATMLGNVAHATPFHGSRISFYGNGAAKMEALLEEIGKARDHIHILYYIFCDDETGRRLREALIRKAQEGVKVRVLYDDVGCNRVKKRFFQQMRDAGIEVYPFLAVRFAMFTDKVNYRNHRKIVVIDGKVGFIGGMNIADRYVKGPAWGGLWRDNHFKIEGKGVYGLQSAFLLDWSTVDTTRIDTNGLFPELEDFTESTLQVVTSGPFGQWRTFMQAEMVAIANAKRSIRIQTPYFLPTEGLNTLLQTAALGGVKVELMLPKRSDSRFVEKAMHSFIDDMVRSGVRVYFYTGGFLHAKLLIVDDELTIVGSANMDFRSFEHNFESNMFVYDRDFNERMRTVFQDDLDFCERIIPHRWLRRPRLQRLGESFLRLFSPLM</sequence>
<dbReference type="PROSITE" id="PS50035">
    <property type="entry name" value="PLD"/>
    <property type="match status" value="2"/>
</dbReference>
<feature type="active site" evidence="12">
    <location>
        <position position="391"/>
    </location>
</feature>
<proteinExistence type="inferred from homology"/>
<feature type="domain" description="PLD phosphodiesterase" evidence="14">
    <location>
        <begin position="210"/>
        <end position="237"/>
    </location>
</feature>
<keyword evidence="5 12" id="KW-0812">Transmembrane</keyword>
<evidence type="ECO:0000256" key="2">
    <source>
        <dbReference type="ARBA" id="ARBA00022475"/>
    </source>
</evidence>
<dbReference type="GO" id="GO:0032049">
    <property type="term" value="P:cardiolipin biosynthetic process"/>
    <property type="evidence" value="ECO:0007669"/>
    <property type="project" value="UniProtKB-UniRule"/>
</dbReference>
<dbReference type="GO" id="GO:0008808">
    <property type="term" value="F:cardiolipin synthase activity"/>
    <property type="evidence" value="ECO:0007669"/>
    <property type="project" value="UniProtKB-UniRule"/>
</dbReference>
<evidence type="ECO:0000256" key="6">
    <source>
        <dbReference type="ARBA" id="ARBA00022737"/>
    </source>
</evidence>
<evidence type="ECO:0000313" key="15">
    <source>
        <dbReference type="EMBL" id="HJA98083.1"/>
    </source>
</evidence>
<keyword evidence="6" id="KW-0677">Repeat</keyword>